<protein>
    <submittedName>
        <fullName evidence="1">Uncharacterized protein</fullName>
    </submittedName>
</protein>
<dbReference type="EMBL" id="MN740868">
    <property type="protein sequence ID" value="QHU15770.1"/>
    <property type="molecule type" value="Genomic_DNA"/>
</dbReference>
<organism evidence="1">
    <name type="scientific">viral metagenome</name>
    <dbReference type="NCBI Taxonomy" id="1070528"/>
    <lineage>
        <taxon>unclassified sequences</taxon>
        <taxon>metagenomes</taxon>
        <taxon>organismal metagenomes</taxon>
    </lineage>
</organism>
<reference evidence="1" key="1">
    <citation type="journal article" date="2020" name="Nature">
        <title>Giant virus diversity and host interactions through global metagenomics.</title>
        <authorList>
            <person name="Schulz F."/>
            <person name="Roux S."/>
            <person name="Paez-Espino D."/>
            <person name="Jungbluth S."/>
            <person name="Walsh D.A."/>
            <person name="Denef V.J."/>
            <person name="McMahon K.D."/>
            <person name="Konstantinidis K.T."/>
            <person name="Eloe-Fadrosh E.A."/>
            <person name="Kyrpides N.C."/>
            <person name="Woyke T."/>
        </authorList>
    </citation>
    <scope>NUCLEOTIDE SEQUENCE</scope>
    <source>
        <strain evidence="1">GVMAG-S-3300010158-109</strain>
    </source>
</reference>
<proteinExistence type="predicted"/>
<name>A0A6C0KGG3_9ZZZZ</name>
<sequence length="145" mass="17539">MIEVTFMFRTSFCERSFGKIQLRYCSDDHNGIDQEIYPHILKALCSYHDRYDSETPLTSQNLVVSVLGTSVEWTSEKDRGLFDIFINCMDRAERHHYFIYRGKSRYLYRDEDYNIAKDYEDDDEDDYTKYDENEDIDENKVTYFF</sequence>
<dbReference type="AlphaFoldDB" id="A0A6C0KGG3"/>
<accession>A0A6C0KGG3</accession>
<evidence type="ECO:0000313" key="1">
    <source>
        <dbReference type="EMBL" id="QHU15770.1"/>
    </source>
</evidence>